<sequence>MTGVDESMKGRGVLVTGASGGIGGACAELFAAQGATVYLTDVDDTAGIELAERLGPNAHYRHLDVTDEEHWAAVTSDMTRQGHGLDVLVNSAGAAMKATLQQTSLKQFRTLLDLNLVGTFLGLKAAADVMRPGGSVVNISSLRGVLATAELGAYGASKFGVRALTKVAALELADRDIRVNAVCPGSIDTAITATPDFAADDMESYVRSIPMQRRGTPQEVAGVVRFLAGRGSSYVTGSDIMVDGGTGAGVRTPKVSKVSV</sequence>
<dbReference type="InterPro" id="IPR020904">
    <property type="entry name" value="Sc_DH/Rdtase_CS"/>
</dbReference>
<dbReference type="PANTHER" id="PTHR42760">
    <property type="entry name" value="SHORT-CHAIN DEHYDROGENASES/REDUCTASES FAMILY MEMBER"/>
    <property type="match status" value="1"/>
</dbReference>
<dbReference type="InterPro" id="IPR002347">
    <property type="entry name" value="SDR_fam"/>
</dbReference>
<reference evidence="3 4" key="1">
    <citation type="submission" date="2016-03" db="EMBL/GenBank/DDBJ databases">
        <title>Genome sequence of Rhodococcus kyotonensis KB10.</title>
        <authorList>
            <person name="Jeong H."/>
            <person name="Hong C.E."/>
            <person name="Jo S.H."/>
            <person name="Park J.M."/>
        </authorList>
    </citation>
    <scope>NUCLEOTIDE SEQUENCE [LARGE SCALE GENOMIC DNA]</scope>
    <source>
        <strain evidence="3 4">KB10</strain>
    </source>
</reference>
<gene>
    <name evidence="3" type="ORF">A3K89_14905</name>
</gene>
<proteinExistence type="inferred from homology"/>
<dbReference type="AlphaFoldDB" id="A0A177YNE4"/>
<dbReference type="Proteomes" id="UP000077519">
    <property type="component" value="Unassembled WGS sequence"/>
</dbReference>
<dbReference type="EMBL" id="LVHI01000002">
    <property type="protein sequence ID" value="OAK56901.1"/>
    <property type="molecule type" value="Genomic_DNA"/>
</dbReference>
<dbReference type="SUPFAM" id="SSF51735">
    <property type="entry name" value="NAD(P)-binding Rossmann-fold domains"/>
    <property type="match status" value="1"/>
</dbReference>
<accession>A0A177YNE4</accession>
<evidence type="ECO:0000313" key="4">
    <source>
        <dbReference type="Proteomes" id="UP000077519"/>
    </source>
</evidence>
<dbReference type="PRINTS" id="PR00080">
    <property type="entry name" value="SDRFAMILY"/>
</dbReference>
<dbReference type="PANTHER" id="PTHR42760:SF133">
    <property type="entry name" value="3-OXOACYL-[ACYL-CARRIER-PROTEIN] REDUCTASE"/>
    <property type="match status" value="1"/>
</dbReference>
<dbReference type="RefSeq" id="WP_068421104.1">
    <property type="nucleotide sequence ID" value="NZ_LVHI01000002.1"/>
</dbReference>
<keyword evidence="4" id="KW-1185">Reference proteome</keyword>
<dbReference type="InterPro" id="IPR036291">
    <property type="entry name" value="NAD(P)-bd_dom_sf"/>
</dbReference>
<name>A0A177YNE4_9NOCA</name>
<protein>
    <submittedName>
        <fullName evidence="3">Short-chain dehydrogenase</fullName>
    </submittedName>
</protein>
<dbReference type="PROSITE" id="PS00061">
    <property type="entry name" value="ADH_SHORT"/>
    <property type="match status" value="1"/>
</dbReference>
<dbReference type="Gene3D" id="3.40.50.720">
    <property type="entry name" value="NAD(P)-binding Rossmann-like Domain"/>
    <property type="match status" value="1"/>
</dbReference>
<keyword evidence="2" id="KW-0560">Oxidoreductase</keyword>
<organism evidence="3 4">
    <name type="scientific">Rhodococcoides kyotonense</name>
    <dbReference type="NCBI Taxonomy" id="398843"/>
    <lineage>
        <taxon>Bacteria</taxon>
        <taxon>Bacillati</taxon>
        <taxon>Actinomycetota</taxon>
        <taxon>Actinomycetes</taxon>
        <taxon>Mycobacteriales</taxon>
        <taxon>Nocardiaceae</taxon>
        <taxon>Rhodococcoides</taxon>
    </lineage>
</organism>
<dbReference type="Pfam" id="PF13561">
    <property type="entry name" value="adh_short_C2"/>
    <property type="match status" value="1"/>
</dbReference>
<comment type="similarity">
    <text evidence="1">Belongs to the short-chain dehydrogenases/reductases (SDR) family.</text>
</comment>
<evidence type="ECO:0000256" key="1">
    <source>
        <dbReference type="ARBA" id="ARBA00006484"/>
    </source>
</evidence>
<evidence type="ECO:0000313" key="3">
    <source>
        <dbReference type="EMBL" id="OAK56901.1"/>
    </source>
</evidence>
<comment type="caution">
    <text evidence="3">The sequence shown here is derived from an EMBL/GenBank/DDBJ whole genome shotgun (WGS) entry which is preliminary data.</text>
</comment>
<dbReference type="PRINTS" id="PR00081">
    <property type="entry name" value="GDHRDH"/>
</dbReference>
<dbReference type="GO" id="GO:0016616">
    <property type="term" value="F:oxidoreductase activity, acting on the CH-OH group of donors, NAD or NADP as acceptor"/>
    <property type="evidence" value="ECO:0007669"/>
    <property type="project" value="TreeGrafter"/>
</dbReference>
<dbReference type="CDD" id="cd05233">
    <property type="entry name" value="SDR_c"/>
    <property type="match status" value="1"/>
</dbReference>
<dbReference type="FunFam" id="3.40.50.720:FF:000084">
    <property type="entry name" value="Short-chain dehydrogenase reductase"/>
    <property type="match status" value="1"/>
</dbReference>
<evidence type="ECO:0000256" key="2">
    <source>
        <dbReference type="ARBA" id="ARBA00023002"/>
    </source>
</evidence>